<accession>E0XU70</accession>
<evidence type="ECO:0000256" key="1">
    <source>
        <dbReference type="SAM" id="Phobius"/>
    </source>
</evidence>
<keyword evidence="1" id="KW-0472">Membrane</keyword>
<feature type="transmembrane region" description="Helical" evidence="1">
    <location>
        <begin position="20"/>
        <end position="37"/>
    </location>
</feature>
<organism evidence="2">
    <name type="scientific">uncultured Chloroflexi bacterium HF0200_09I09</name>
    <dbReference type="NCBI Taxonomy" id="710736"/>
    <lineage>
        <taxon>Bacteria</taxon>
        <taxon>Bacillati</taxon>
        <taxon>Chloroflexota</taxon>
        <taxon>environmental samples</taxon>
    </lineage>
</organism>
<proteinExistence type="predicted"/>
<keyword evidence="1" id="KW-1133">Transmembrane helix</keyword>
<dbReference type="EMBL" id="GU474878">
    <property type="protein sequence ID" value="ADI17961.1"/>
    <property type="molecule type" value="Genomic_DNA"/>
</dbReference>
<dbReference type="AlphaFoldDB" id="E0XU70"/>
<evidence type="ECO:0000313" key="2">
    <source>
        <dbReference type="EMBL" id="ADI17961.1"/>
    </source>
</evidence>
<keyword evidence="1" id="KW-0812">Transmembrane</keyword>
<name>E0XU70_9CHLR</name>
<protein>
    <submittedName>
        <fullName evidence="2">Uncharacterized protein</fullName>
    </submittedName>
</protein>
<sequence>MRLRIPLPLPLPSDVASTARAALAFCFSSGAVYSLLARPMGRILMVLVVRARWNHPFSFRTRK</sequence>
<reference evidence="2" key="1">
    <citation type="journal article" date="2011" name="Environ. Microbiol.">
        <title>Time-series analyses of Monterey Bay coastal microbial picoplankton using a 'genome proxy' microarray.</title>
        <authorList>
            <person name="Rich V.I."/>
            <person name="Pham V.D."/>
            <person name="Eppley J."/>
            <person name="Shi Y."/>
            <person name="DeLong E.F."/>
        </authorList>
    </citation>
    <scope>NUCLEOTIDE SEQUENCE</scope>
</reference>